<dbReference type="RefSeq" id="WP_169344597.1">
    <property type="nucleotide sequence ID" value="NZ_JABBJJ010000036.1"/>
</dbReference>
<keyword evidence="3" id="KW-1185">Reference proteome</keyword>
<reference evidence="2 3" key="1">
    <citation type="submission" date="2020-04" db="EMBL/GenBank/DDBJ databases">
        <title>Draft genome of Pyxidicoccus fallax type strain.</title>
        <authorList>
            <person name="Whitworth D.E."/>
        </authorList>
    </citation>
    <scope>NUCLEOTIDE SEQUENCE [LARGE SCALE GENOMIC DNA]</scope>
    <source>
        <strain evidence="2 3">DSM 14698</strain>
    </source>
</reference>
<feature type="region of interest" description="Disordered" evidence="1">
    <location>
        <begin position="27"/>
        <end position="57"/>
    </location>
</feature>
<evidence type="ECO:0000256" key="1">
    <source>
        <dbReference type="SAM" id="MobiDB-lite"/>
    </source>
</evidence>
<evidence type="ECO:0008006" key="4">
    <source>
        <dbReference type="Google" id="ProtNLM"/>
    </source>
</evidence>
<feature type="compositionally biased region" description="Polar residues" evidence="1">
    <location>
        <begin position="27"/>
        <end position="39"/>
    </location>
</feature>
<dbReference type="EMBL" id="JABBJJ010000036">
    <property type="protein sequence ID" value="NMO15304.1"/>
    <property type="molecule type" value="Genomic_DNA"/>
</dbReference>
<evidence type="ECO:0000313" key="2">
    <source>
        <dbReference type="EMBL" id="NMO15304.1"/>
    </source>
</evidence>
<dbReference type="Proteomes" id="UP000518300">
    <property type="component" value="Unassembled WGS sequence"/>
</dbReference>
<accession>A0A848L9S8</accession>
<sequence>MRKGTRLGVVLGVLALLLGLGLSMRSGQPAPSLQRQSQAVRPDTRLLPAPPPRPEGDLHVRGVVLGEQGPAPRVRVSATRAEAGHTLSTLSCGDLLQRHDELPARLSDCLDEAASAVLELVLSRQGEALVYAETVTADDGSFSLEGLPDGDFTLWAADSRRAGMWPDIAAGAEGLTLRLGARRWLEGLVSGEDGVPLAGVRVTALHTEHTRFFDTVSGTDGRYRLGPLPLADYRVALSKEGWLPELTHGAPYEETTLRRPRRLVVRVRSQGAPAAGAEVRLRRLEDARGASPIHLAEQVATTDAEGRVTFEPLWPFVHRLTASLGTSHAIARVEPHAPETQVVLELGNALRVEGTVRDREGRPVAGARVRAHLAGESEEAHEATTDTAGHYLLGPLARGSHAFQVFASGYLTEEPRWLKLGPETGPVDFVLAPAAPIEGQVVDEEGRPLAGFLLSSSCPRVRLAWRATT</sequence>
<organism evidence="2 3">
    <name type="scientific">Pyxidicoccus fallax</name>
    <dbReference type="NCBI Taxonomy" id="394095"/>
    <lineage>
        <taxon>Bacteria</taxon>
        <taxon>Pseudomonadati</taxon>
        <taxon>Myxococcota</taxon>
        <taxon>Myxococcia</taxon>
        <taxon>Myxococcales</taxon>
        <taxon>Cystobacterineae</taxon>
        <taxon>Myxococcaceae</taxon>
        <taxon>Pyxidicoccus</taxon>
    </lineage>
</organism>
<name>A0A848L9S8_9BACT</name>
<evidence type="ECO:0000313" key="3">
    <source>
        <dbReference type="Proteomes" id="UP000518300"/>
    </source>
</evidence>
<gene>
    <name evidence="2" type="ORF">HG543_10625</name>
</gene>
<comment type="caution">
    <text evidence="2">The sequence shown here is derived from an EMBL/GenBank/DDBJ whole genome shotgun (WGS) entry which is preliminary data.</text>
</comment>
<dbReference type="Gene3D" id="2.60.40.1120">
    <property type="entry name" value="Carboxypeptidase-like, regulatory domain"/>
    <property type="match status" value="1"/>
</dbReference>
<dbReference type="SUPFAM" id="SSF49464">
    <property type="entry name" value="Carboxypeptidase regulatory domain-like"/>
    <property type="match status" value="2"/>
</dbReference>
<dbReference type="Pfam" id="PF13620">
    <property type="entry name" value="CarboxypepD_reg"/>
    <property type="match status" value="2"/>
</dbReference>
<dbReference type="InterPro" id="IPR008969">
    <property type="entry name" value="CarboxyPept-like_regulatory"/>
</dbReference>
<proteinExistence type="predicted"/>
<dbReference type="AlphaFoldDB" id="A0A848L9S8"/>
<protein>
    <recommendedName>
        <fullName evidence="4">Carboxypeptidase regulatory-like domain-containing protein</fullName>
    </recommendedName>
</protein>